<dbReference type="NCBIfam" id="TIGR03893">
    <property type="entry name" value="lant_SP_1948"/>
    <property type="match status" value="1"/>
</dbReference>
<sequence length="61" mass="6499">MNSTNSVGPSIKSLTKEEMQHIYGAAGDVYQPQTTPIASAIASFVASYISSAEFRCGKDNK</sequence>
<gene>
    <name evidence="1" type="ORF">FZC80_16260</name>
</gene>
<dbReference type="InterPro" id="IPR027632">
    <property type="entry name" value="Lant_2_A2"/>
</dbReference>
<name>A0A5D4TKA7_9BACI</name>
<dbReference type="RefSeq" id="WP_148992456.1">
    <property type="nucleotide sequence ID" value="NZ_VTEW01000015.1"/>
</dbReference>
<protein>
    <submittedName>
        <fullName evidence="1">Type 2 lantibiotic</fullName>
    </submittedName>
</protein>
<dbReference type="AlphaFoldDB" id="A0A5D4TKA7"/>
<organism evidence="1 2">
    <name type="scientific">Rossellomorea aquimaris</name>
    <dbReference type="NCBI Taxonomy" id="189382"/>
    <lineage>
        <taxon>Bacteria</taxon>
        <taxon>Bacillati</taxon>
        <taxon>Bacillota</taxon>
        <taxon>Bacilli</taxon>
        <taxon>Bacillales</taxon>
        <taxon>Bacillaceae</taxon>
        <taxon>Rossellomorea</taxon>
    </lineage>
</organism>
<dbReference type="GO" id="GO:0050830">
    <property type="term" value="P:defense response to Gram-positive bacterium"/>
    <property type="evidence" value="ECO:0007669"/>
    <property type="project" value="InterPro"/>
</dbReference>
<dbReference type="EMBL" id="VTEW01000015">
    <property type="protein sequence ID" value="TYS75755.1"/>
    <property type="molecule type" value="Genomic_DNA"/>
</dbReference>
<evidence type="ECO:0000313" key="2">
    <source>
        <dbReference type="Proteomes" id="UP000325054"/>
    </source>
</evidence>
<proteinExistence type="predicted"/>
<reference evidence="1 2" key="1">
    <citation type="submission" date="2019-08" db="EMBL/GenBank/DDBJ databases">
        <title>Bacillus genomes from the desert of Cuatro Cienegas, Coahuila.</title>
        <authorList>
            <person name="Olmedo-Alvarez G."/>
        </authorList>
    </citation>
    <scope>NUCLEOTIDE SEQUENCE [LARGE SCALE GENOMIC DNA]</scope>
    <source>
        <strain evidence="1 2">CH451a_14T</strain>
    </source>
</reference>
<dbReference type="Pfam" id="PF16934">
    <property type="entry name" value="Mersacidin"/>
    <property type="match status" value="1"/>
</dbReference>
<evidence type="ECO:0000313" key="1">
    <source>
        <dbReference type="EMBL" id="TYS75755.1"/>
    </source>
</evidence>
<dbReference type="Proteomes" id="UP000325054">
    <property type="component" value="Unassembled WGS sequence"/>
</dbReference>
<comment type="caution">
    <text evidence="1">The sequence shown here is derived from an EMBL/GenBank/DDBJ whole genome shotgun (WGS) entry which is preliminary data.</text>
</comment>
<accession>A0A5D4TKA7</accession>